<gene>
    <name evidence="1" type="ORF">CDAR_97971</name>
</gene>
<evidence type="ECO:0000313" key="1">
    <source>
        <dbReference type="EMBL" id="GIY34763.1"/>
    </source>
</evidence>
<proteinExistence type="predicted"/>
<sequence>MVKAFQAEIRPTHVLGGSSGYGVAIRPPWWGEVPRLPGQHWCTACEPGVSMVLSWGCCRNTVHLSRVPSDWAIKHFDITRANDQFTVTNVASGLDRELF</sequence>
<protein>
    <submittedName>
        <fullName evidence="1">Uncharacterized protein</fullName>
    </submittedName>
</protein>
<dbReference type="Proteomes" id="UP001054837">
    <property type="component" value="Unassembled WGS sequence"/>
</dbReference>
<dbReference type="EMBL" id="BPLQ01008095">
    <property type="protein sequence ID" value="GIY34763.1"/>
    <property type="molecule type" value="Genomic_DNA"/>
</dbReference>
<name>A0AAV4SK09_9ARAC</name>
<comment type="caution">
    <text evidence="1">The sequence shown here is derived from an EMBL/GenBank/DDBJ whole genome shotgun (WGS) entry which is preliminary data.</text>
</comment>
<evidence type="ECO:0000313" key="2">
    <source>
        <dbReference type="Proteomes" id="UP001054837"/>
    </source>
</evidence>
<accession>A0AAV4SK09</accession>
<reference evidence="1 2" key="1">
    <citation type="submission" date="2021-06" db="EMBL/GenBank/DDBJ databases">
        <title>Caerostris darwini draft genome.</title>
        <authorList>
            <person name="Kono N."/>
            <person name="Arakawa K."/>
        </authorList>
    </citation>
    <scope>NUCLEOTIDE SEQUENCE [LARGE SCALE GENOMIC DNA]</scope>
</reference>
<keyword evidence="2" id="KW-1185">Reference proteome</keyword>
<dbReference type="AlphaFoldDB" id="A0AAV4SK09"/>
<organism evidence="1 2">
    <name type="scientific">Caerostris darwini</name>
    <dbReference type="NCBI Taxonomy" id="1538125"/>
    <lineage>
        <taxon>Eukaryota</taxon>
        <taxon>Metazoa</taxon>
        <taxon>Ecdysozoa</taxon>
        <taxon>Arthropoda</taxon>
        <taxon>Chelicerata</taxon>
        <taxon>Arachnida</taxon>
        <taxon>Araneae</taxon>
        <taxon>Araneomorphae</taxon>
        <taxon>Entelegynae</taxon>
        <taxon>Araneoidea</taxon>
        <taxon>Araneidae</taxon>
        <taxon>Caerostris</taxon>
    </lineage>
</organism>